<feature type="transmembrane region" description="Helical" evidence="9">
    <location>
        <begin position="44"/>
        <end position="62"/>
    </location>
</feature>
<keyword evidence="7 9" id="KW-0472">Membrane</keyword>
<dbReference type="GO" id="GO:0022857">
    <property type="term" value="F:transmembrane transporter activity"/>
    <property type="evidence" value="ECO:0007669"/>
    <property type="project" value="UniProtKB-UniRule"/>
</dbReference>
<dbReference type="InterPro" id="IPR007387">
    <property type="entry name" value="TRAP_DctQ"/>
</dbReference>
<accession>A0AAU7XMK6</accession>
<evidence type="ECO:0000256" key="9">
    <source>
        <dbReference type="RuleBase" id="RU369079"/>
    </source>
</evidence>
<name>A0AAU7XMK6_9GAMM</name>
<evidence type="ECO:0000256" key="7">
    <source>
        <dbReference type="ARBA" id="ARBA00023136"/>
    </source>
</evidence>
<evidence type="ECO:0000256" key="3">
    <source>
        <dbReference type="ARBA" id="ARBA00022475"/>
    </source>
</evidence>
<evidence type="ECO:0000256" key="1">
    <source>
        <dbReference type="ARBA" id="ARBA00004429"/>
    </source>
</evidence>
<keyword evidence="3" id="KW-1003">Cell membrane</keyword>
<feature type="transmembrane region" description="Helical" evidence="9">
    <location>
        <begin position="82"/>
        <end position="104"/>
    </location>
</feature>
<sequence length="191" mass="21154">MIERLENMLAVIFGAIFLALSVLITLEVLLRKLFGFSLQGSHELGGYALAVGATLSFTLALFGRNHIRIDIIHERLPRLFRAVLNCLSSILMASFAGLLGYLAWNVIGDTLAYRSVAQTSWATPLIYPQSIWYIGQAIFMLAAIGLAVKSLWLLISGKLARLDEEYQPKSAKQELEDELDSASQRQRGPSL</sequence>
<dbReference type="PANTHER" id="PTHR35011:SF10">
    <property type="entry name" value="TRAP TRANSPORTER SMALL PERMEASE PROTEIN"/>
    <property type="match status" value="1"/>
</dbReference>
<protein>
    <recommendedName>
        <fullName evidence="9">TRAP transporter small permease protein</fullName>
    </recommendedName>
</protein>
<feature type="compositionally biased region" description="Polar residues" evidence="10">
    <location>
        <begin position="181"/>
        <end position="191"/>
    </location>
</feature>
<proteinExistence type="inferred from homology"/>
<evidence type="ECO:0000259" key="11">
    <source>
        <dbReference type="Pfam" id="PF04290"/>
    </source>
</evidence>
<dbReference type="Pfam" id="PF04290">
    <property type="entry name" value="DctQ"/>
    <property type="match status" value="1"/>
</dbReference>
<evidence type="ECO:0000256" key="5">
    <source>
        <dbReference type="ARBA" id="ARBA00022692"/>
    </source>
</evidence>
<comment type="subcellular location">
    <subcellularLocation>
        <location evidence="1 9">Cell inner membrane</location>
        <topology evidence="1 9">Multi-pass membrane protein</topology>
    </subcellularLocation>
</comment>
<dbReference type="RefSeq" id="WP_218927625.1">
    <property type="nucleotide sequence ID" value="NZ_CP158484.1"/>
</dbReference>
<keyword evidence="2 9" id="KW-0813">Transport</keyword>
<dbReference type="EMBL" id="CP158484">
    <property type="protein sequence ID" value="XBY58505.1"/>
    <property type="molecule type" value="Genomic_DNA"/>
</dbReference>
<dbReference type="AlphaFoldDB" id="A0AAU7XMK6"/>
<evidence type="ECO:0000256" key="10">
    <source>
        <dbReference type="SAM" id="MobiDB-lite"/>
    </source>
</evidence>
<dbReference type="GO" id="GO:0015740">
    <property type="term" value="P:C4-dicarboxylate transport"/>
    <property type="evidence" value="ECO:0007669"/>
    <property type="project" value="TreeGrafter"/>
</dbReference>
<evidence type="ECO:0000256" key="8">
    <source>
        <dbReference type="ARBA" id="ARBA00038436"/>
    </source>
</evidence>
<dbReference type="PANTHER" id="PTHR35011">
    <property type="entry name" value="2,3-DIKETO-L-GULONATE TRAP TRANSPORTER SMALL PERMEASE PROTEIN YIAM"/>
    <property type="match status" value="1"/>
</dbReference>
<gene>
    <name evidence="12" type="ORF">V8F66_19825</name>
</gene>
<evidence type="ECO:0000313" key="12">
    <source>
        <dbReference type="EMBL" id="XBY58505.1"/>
    </source>
</evidence>
<feature type="domain" description="Tripartite ATP-independent periplasmic transporters DctQ component" evidence="11">
    <location>
        <begin position="21"/>
        <end position="149"/>
    </location>
</feature>
<evidence type="ECO:0000256" key="4">
    <source>
        <dbReference type="ARBA" id="ARBA00022519"/>
    </source>
</evidence>
<evidence type="ECO:0000256" key="6">
    <source>
        <dbReference type="ARBA" id="ARBA00022989"/>
    </source>
</evidence>
<dbReference type="KEGG" id="vrs:V8F66_19825"/>
<keyword evidence="4 9" id="KW-0997">Cell inner membrane</keyword>
<keyword evidence="5 9" id="KW-0812">Transmembrane</keyword>
<feature type="transmembrane region" description="Helical" evidence="9">
    <location>
        <begin position="7"/>
        <end position="24"/>
    </location>
</feature>
<feature type="region of interest" description="Disordered" evidence="10">
    <location>
        <begin position="167"/>
        <end position="191"/>
    </location>
</feature>
<feature type="transmembrane region" description="Helical" evidence="9">
    <location>
        <begin position="131"/>
        <end position="155"/>
    </location>
</feature>
<comment type="subunit">
    <text evidence="9">The complex comprises the extracytoplasmic solute receptor protein and the two transmembrane proteins.</text>
</comment>
<comment type="similarity">
    <text evidence="8 9">Belongs to the TRAP transporter small permease family.</text>
</comment>
<keyword evidence="6 9" id="KW-1133">Transmembrane helix</keyword>
<dbReference type="GO" id="GO:0005886">
    <property type="term" value="C:plasma membrane"/>
    <property type="evidence" value="ECO:0007669"/>
    <property type="project" value="UniProtKB-SubCell"/>
</dbReference>
<comment type="function">
    <text evidence="9">Part of the tripartite ATP-independent periplasmic (TRAP) transport system.</text>
</comment>
<reference evidence="12" key="1">
    <citation type="submission" date="2024-02" db="EMBL/GenBank/DDBJ databases">
        <title>Complete genome sequence of Vreelandella sp. SM1641, a marine exopolysaccharide-producing bacterium isolated from deep-sea hydrothermal sediment of the southwest Indian Ocean.</title>
        <authorList>
            <person name="Zhu H."/>
            <person name="Sun M."/>
        </authorList>
    </citation>
    <scope>NUCLEOTIDE SEQUENCE</scope>
    <source>
        <strain evidence="12">SM1641</strain>
    </source>
</reference>
<dbReference type="InterPro" id="IPR055348">
    <property type="entry name" value="DctQ"/>
</dbReference>
<organism evidence="12">
    <name type="scientific">Vreelandella sp. SM1641</name>
    <dbReference type="NCBI Taxonomy" id="3126101"/>
    <lineage>
        <taxon>Bacteria</taxon>
        <taxon>Pseudomonadati</taxon>
        <taxon>Pseudomonadota</taxon>
        <taxon>Gammaproteobacteria</taxon>
        <taxon>Oceanospirillales</taxon>
        <taxon>Halomonadaceae</taxon>
        <taxon>Vreelandella</taxon>
    </lineage>
</organism>
<evidence type="ECO:0000256" key="2">
    <source>
        <dbReference type="ARBA" id="ARBA00022448"/>
    </source>
</evidence>